<evidence type="ECO:0000313" key="3">
    <source>
        <dbReference type="Proteomes" id="UP000027222"/>
    </source>
</evidence>
<feature type="region of interest" description="Disordered" evidence="1">
    <location>
        <begin position="1"/>
        <end position="61"/>
    </location>
</feature>
<dbReference type="AlphaFoldDB" id="A0A067SI10"/>
<evidence type="ECO:0000313" key="2">
    <source>
        <dbReference type="EMBL" id="KDR67359.1"/>
    </source>
</evidence>
<dbReference type="HOGENOM" id="CLU_2542740_0_0_1"/>
<protein>
    <submittedName>
        <fullName evidence="2">Uncharacterized protein</fullName>
    </submittedName>
</protein>
<feature type="compositionally biased region" description="Basic and acidic residues" evidence="1">
    <location>
        <begin position="38"/>
        <end position="48"/>
    </location>
</feature>
<keyword evidence="3" id="KW-1185">Reference proteome</keyword>
<reference evidence="3" key="1">
    <citation type="journal article" date="2014" name="Proc. Natl. Acad. Sci. U.S.A.">
        <title>Extensive sampling of basidiomycete genomes demonstrates inadequacy of the white-rot/brown-rot paradigm for wood decay fungi.</title>
        <authorList>
            <person name="Riley R."/>
            <person name="Salamov A.A."/>
            <person name="Brown D.W."/>
            <person name="Nagy L.G."/>
            <person name="Floudas D."/>
            <person name="Held B.W."/>
            <person name="Levasseur A."/>
            <person name="Lombard V."/>
            <person name="Morin E."/>
            <person name="Otillar R."/>
            <person name="Lindquist E.A."/>
            <person name="Sun H."/>
            <person name="LaButti K.M."/>
            <person name="Schmutz J."/>
            <person name="Jabbour D."/>
            <person name="Luo H."/>
            <person name="Baker S.E."/>
            <person name="Pisabarro A.G."/>
            <person name="Walton J.D."/>
            <person name="Blanchette R.A."/>
            <person name="Henrissat B."/>
            <person name="Martin F."/>
            <person name="Cullen D."/>
            <person name="Hibbett D.S."/>
            <person name="Grigoriev I.V."/>
        </authorList>
    </citation>
    <scope>NUCLEOTIDE SEQUENCE [LARGE SCALE GENOMIC DNA]</scope>
    <source>
        <strain evidence="3">CBS 339.88</strain>
    </source>
</reference>
<dbReference type="Proteomes" id="UP000027222">
    <property type="component" value="Unassembled WGS sequence"/>
</dbReference>
<organism evidence="2 3">
    <name type="scientific">Galerina marginata (strain CBS 339.88)</name>
    <dbReference type="NCBI Taxonomy" id="685588"/>
    <lineage>
        <taxon>Eukaryota</taxon>
        <taxon>Fungi</taxon>
        <taxon>Dikarya</taxon>
        <taxon>Basidiomycota</taxon>
        <taxon>Agaricomycotina</taxon>
        <taxon>Agaricomycetes</taxon>
        <taxon>Agaricomycetidae</taxon>
        <taxon>Agaricales</taxon>
        <taxon>Agaricineae</taxon>
        <taxon>Strophariaceae</taxon>
        <taxon>Galerina</taxon>
    </lineage>
</organism>
<feature type="compositionally biased region" description="Basic and acidic residues" evidence="1">
    <location>
        <begin position="10"/>
        <end position="21"/>
    </location>
</feature>
<accession>A0A067SI10</accession>
<sequence>MFVTWQPAQDKNEKVPRERSTSHSVKMMYLRKVKRYRGRDADKGKETNAAEGCPVTGVRPTKGRLDEAQQRVKQSKKGVRYVR</sequence>
<gene>
    <name evidence="2" type="ORF">GALMADRAFT_1083985</name>
</gene>
<dbReference type="EMBL" id="KL142415">
    <property type="protein sequence ID" value="KDR67359.1"/>
    <property type="molecule type" value="Genomic_DNA"/>
</dbReference>
<name>A0A067SI10_GALM3</name>
<proteinExistence type="predicted"/>
<evidence type="ECO:0000256" key="1">
    <source>
        <dbReference type="SAM" id="MobiDB-lite"/>
    </source>
</evidence>